<evidence type="ECO:0000313" key="1">
    <source>
        <dbReference type="EMBL" id="SHK95618.1"/>
    </source>
</evidence>
<gene>
    <name evidence="1" type="ORF">SAMN05443507_1292</name>
</gene>
<reference evidence="2" key="1">
    <citation type="submission" date="2016-11" db="EMBL/GenBank/DDBJ databases">
        <authorList>
            <person name="Varghese N."/>
            <person name="Submissions S."/>
        </authorList>
    </citation>
    <scope>NUCLEOTIDE SEQUENCE [LARGE SCALE GENOMIC DNA]</scope>
    <source>
        <strain evidence="2">USBA-503</strain>
    </source>
</reference>
<sequence length="340" mass="37841">MPIKGRSDIYRVPRVGKIHLGVKKVSDKSGHEYPSAVDYFVVKADDTTSEAAAQAFQSVYGDKPREITICFPSDDPDQFFPQWLSSYRSVGGRYELFCRGDGEVAYRVDGQGGRVQMPCAYQDCPLYQEKKCKELGQLQFFLPEVPGIGCWQLDTTSYHTTVNLNSSIQMLRALTGGAIKMIPLKLRVIPKVVSPEGKPKTVFVLQLGIDDLKLTDFLKQKPLIGAAPVVEPIPEDELPEDLFLADQVVGGEKAEPTLLVVADKRLKQDQEGLTWLFLRAADREGQIMKLATSDPAHIQMASEIGIGRIIYVHAKQKADTWPDVYFIEQLHLDQNASVAS</sequence>
<protein>
    <submittedName>
        <fullName evidence="1">Uncharacterized protein</fullName>
    </submittedName>
</protein>
<evidence type="ECO:0000313" key="2">
    <source>
        <dbReference type="Proteomes" id="UP000184016"/>
    </source>
</evidence>
<dbReference type="OrthoDB" id="1443745at2"/>
<dbReference type="RefSeq" id="WP_072875119.1">
    <property type="nucleotide sequence ID" value="NZ_FRAF01000029.1"/>
</dbReference>
<accession>A0A1M6WPK0</accession>
<keyword evidence="2" id="KW-1185">Reference proteome</keyword>
<dbReference type="AlphaFoldDB" id="A0A1M6WPK0"/>
<dbReference type="STRING" id="1830138.SAMN05443507_1292"/>
<dbReference type="Pfam" id="PF18897">
    <property type="entry name" value="Gp3-like"/>
    <property type="match status" value="1"/>
</dbReference>
<dbReference type="EMBL" id="FRAF01000029">
    <property type="protein sequence ID" value="SHK95618.1"/>
    <property type="molecule type" value="Genomic_DNA"/>
</dbReference>
<name>A0A1M6WPK0_9BACL</name>
<dbReference type="InterPro" id="IPR043991">
    <property type="entry name" value="Gp3-like"/>
</dbReference>
<organism evidence="1 2">
    <name type="scientific">Alicyclobacillus tolerans</name>
    <dbReference type="NCBI Taxonomy" id="90970"/>
    <lineage>
        <taxon>Bacteria</taxon>
        <taxon>Bacillati</taxon>
        <taxon>Bacillota</taxon>
        <taxon>Bacilli</taxon>
        <taxon>Bacillales</taxon>
        <taxon>Alicyclobacillaceae</taxon>
        <taxon>Alicyclobacillus</taxon>
    </lineage>
</organism>
<proteinExistence type="predicted"/>
<dbReference type="Proteomes" id="UP000184016">
    <property type="component" value="Unassembled WGS sequence"/>
</dbReference>